<reference evidence="7 8" key="1">
    <citation type="submission" date="2016-11" db="EMBL/GenBank/DDBJ databases">
        <title>The macronuclear genome of Stentor coeruleus: a giant cell with tiny introns.</title>
        <authorList>
            <person name="Slabodnick M."/>
            <person name="Ruby J.G."/>
            <person name="Reiff S.B."/>
            <person name="Swart E.C."/>
            <person name="Gosai S."/>
            <person name="Prabakaran S."/>
            <person name="Witkowska E."/>
            <person name="Larue G.E."/>
            <person name="Fisher S."/>
            <person name="Freeman R.M."/>
            <person name="Gunawardena J."/>
            <person name="Chu W."/>
            <person name="Stover N.A."/>
            <person name="Gregory B.D."/>
            <person name="Nowacki M."/>
            <person name="Derisi J."/>
            <person name="Roy S.W."/>
            <person name="Marshall W.F."/>
            <person name="Sood P."/>
        </authorList>
    </citation>
    <scope>NUCLEOTIDE SEQUENCE [LARGE SCALE GENOMIC DNA]</scope>
    <source>
        <strain evidence="7">WM001</strain>
    </source>
</reference>
<evidence type="ECO:0000313" key="8">
    <source>
        <dbReference type="Proteomes" id="UP000187209"/>
    </source>
</evidence>
<dbReference type="InterPro" id="IPR011701">
    <property type="entry name" value="MFS"/>
</dbReference>
<dbReference type="EMBL" id="MPUH01000385">
    <property type="protein sequence ID" value="OMJ81327.1"/>
    <property type="molecule type" value="Genomic_DNA"/>
</dbReference>
<evidence type="ECO:0000313" key="7">
    <source>
        <dbReference type="EMBL" id="OMJ81327.1"/>
    </source>
</evidence>
<keyword evidence="5 6" id="KW-0472">Membrane</keyword>
<feature type="transmembrane region" description="Helical" evidence="6">
    <location>
        <begin position="110"/>
        <end position="130"/>
    </location>
</feature>
<feature type="transmembrane region" description="Helical" evidence="6">
    <location>
        <begin position="20"/>
        <end position="38"/>
    </location>
</feature>
<evidence type="ECO:0008006" key="9">
    <source>
        <dbReference type="Google" id="ProtNLM"/>
    </source>
</evidence>
<evidence type="ECO:0000256" key="3">
    <source>
        <dbReference type="ARBA" id="ARBA00022692"/>
    </source>
</evidence>
<proteinExistence type="predicted"/>
<evidence type="ECO:0000256" key="4">
    <source>
        <dbReference type="ARBA" id="ARBA00022989"/>
    </source>
</evidence>
<dbReference type="InterPro" id="IPR052983">
    <property type="entry name" value="MFS_Riboflavin_Transporter"/>
</dbReference>
<keyword evidence="8" id="KW-1185">Reference proteome</keyword>
<dbReference type="Proteomes" id="UP000187209">
    <property type="component" value="Unassembled WGS sequence"/>
</dbReference>
<comment type="caution">
    <text evidence="7">The sequence shown here is derived from an EMBL/GenBank/DDBJ whole genome shotgun (WGS) entry which is preliminary data.</text>
</comment>
<dbReference type="PANTHER" id="PTHR43385">
    <property type="entry name" value="RIBOFLAVIN TRANSPORTER RIBJ"/>
    <property type="match status" value="1"/>
</dbReference>
<feature type="transmembrane region" description="Helical" evidence="6">
    <location>
        <begin position="76"/>
        <end position="98"/>
    </location>
</feature>
<feature type="transmembrane region" description="Helical" evidence="6">
    <location>
        <begin position="302"/>
        <end position="322"/>
    </location>
</feature>
<feature type="transmembrane region" description="Helical" evidence="6">
    <location>
        <begin position="277"/>
        <end position="296"/>
    </location>
</feature>
<protein>
    <recommendedName>
        <fullName evidence="9">Major facilitator superfamily (MFS) profile domain-containing protein</fullName>
    </recommendedName>
</protein>
<dbReference type="InterPro" id="IPR036259">
    <property type="entry name" value="MFS_trans_sf"/>
</dbReference>
<keyword evidence="4 6" id="KW-1133">Transmembrane helix</keyword>
<organism evidence="7 8">
    <name type="scientific">Stentor coeruleus</name>
    <dbReference type="NCBI Taxonomy" id="5963"/>
    <lineage>
        <taxon>Eukaryota</taxon>
        <taxon>Sar</taxon>
        <taxon>Alveolata</taxon>
        <taxon>Ciliophora</taxon>
        <taxon>Postciliodesmatophora</taxon>
        <taxon>Heterotrichea</taxon>
        <taxon>Heterotrichida</taxon>
        <taxon>Stentoridae</taxon>
        <taxon>Stentor</taxon>
    </lineage>
</organism>
<name>A0A1R2BXJ8_9CILI</name>
<evidence type="ECO:0000256" key="6">
    <source>
        <dbReference type="SAM" id="Phobius"/>
    </source>
</evidence>
<feature type="transmembrane region" description="Helical" evidence="6">
    <location>
        <begin position="334"/>
        <end position="353"/>
    </location>
</feature>
<dbReference type="GO" id="GO:0022857">
    <property type="term" value="F:transmembrane transporter activity"/>
    <property type="evidence" value="ECO:0007669"/>
    <property type="project" value="InterPro"/>
</dbReference>
<gene>
    <name evidence="7" type="ORF">SteCoe_18250</name>
</gene>
<feature type="transmembrane region" description="Helical" evidence="6">
    <location>
        <begin position="245"/>
        <end position="265"/>
    </location>
</feature>
<evidence type="ECO:0000256" key="1">
    <source>
        <dbReference type="ARBA" id="ARBA00004141"/>
    </source>
</evidence>
<sequence>MPYVESYFYNRDHSINISDFVIIIPIGQLSAAIGRLFVGHCIRYIYPYWIFLFGSIFINIGMFFCSYITNPTLFCWAYGLFLGGLPAFTFLPTVWNLWNHFPTNKGKVNGILLAGVNFGPVIFSFIYTMIANPYNNDAETVENDGQEKQKVFGDFVSERVPMTIRWGAIISLFLCFIGYIFLPKTKGKNNLGSDNKEIPTLTFTDMLRNCNAWNIFFLLATTSSGTVYLQSMYKVLGMIYINDDHFISFIGSAGFAIGCVGQLIFGFLYDKFQLKRVLVICLLVSLVFMITFNVSLSNKLMFSMYFLVLSFVNSSIYNGILLQGAKDFPKDRWVFSYASNSLVIPFALPYVFQRFITPIIGYFSTLLILSGIIGIGVVQVLIHPDTDVRKNVVEVEKQEFLDKD</sequence>
<feature type="transmembrane region" description="Helical" evidence="6">
    <location>
        <begin position="45"/>
        <end position="70"/>
    </location>
</feature>
<dbReference type="AlphaFoldDB" id="A0A1R2BXJ8"/>
<dbReference type="OrthoDB" id="410267at2759"/>
<dbReference type="SUPFAM" id="SSF103473">
    <property type="entry name" value="MFS general substrate transporter"/>
    <property type="match status" value="1"/>
</dbReference>
<keyword evidence="3 6" id="KW-0812">Transmembrane</keyword>
<dbReference type="GO" id="GO:0016020">
    <property type="term" value="C:membrane"/>
    <property type="evidence" value="ECO:0007669"/>
    <property type="project" value="UniProtKB-SubCell"/>
</dbReference>
<dbReference type="Gene3D" id="1.20.1250.20">
    <property type="entry name" value="MFS general substrate transporter like domains"/>
    <property type="match status" value="2"/>
</dbReference>
<dbReference type="Pfam" id="PF07690">
    <property type="entry name" value="MFS_1"/>
    <property type="match status" value="1"/>
</dbReference>
<feature type="transmembrane region" description="Helical" evidence="6">
    <location>
        <begin position="164"/>
        <end position="182"/>
    </location>
</feature>
<feature type="transmembrane region" description="Helical" evidence="6">
    <location>
        <begin position="212"/>
        <end position="233"/>
    </location>
</feature>
<keyword evidence="2" id="KW-0813">Transport</keyword>
<evidence type="ECO:0000256" key="2">
    <source>
        <dbReference type="ARBA" id="ARBA00022448"/>
    </source>
</evidence>
<evidence type="ECO:0000256" key="5">
    <source>
        <dbReference type="ARBA" id="ARBA00023136"/>
    </source>
</evidence>
<comment type="subcellular location">
    <subcellularLocation>
        <location evidence="1">Membrane</location>
        <topology evidence="1">Multi-pass membrane protein</topology>
    </subcellularLocation>
</comment>
<accession>A0A1R2BXJ8</accession>
<feature type="transmembrane region" description="Helical" evidence="6">
    <location>
        <begin position="359"/>
        <end position="382"/>
    </location>
</feature>
<dbReference type="PANTHER" id="PTHR43385:SF1">
    <property type="entry name" value="RIBOFLAVIN TRANSPORTER RIBJ"/>
    <property type="match status" value="1"/>
</dbReference>